<reference evidence="2" key="1">
    <citation type="submission" date="2015-11" db="EMBL/GenBank/DDBJ databases">
        <authorList>
            <person name="Zong Z."/>
            <person name="Wu W."/>
            <person name="Feng Y."/>
        </authorList>
    </citation>
    <scope>NUCLEOTIDE SEQUENCE</scope>
    <source>
        <strain evidence="2">WCHCF65</strain>
        <plasmid evidence="2">pKPC2_CF65</plasmid>
    </source>
</reference>
<dbReference type="Gene3D" id="3.40.50.300">
    <property type="entry name" value="P-loop containing nucleotide triphosphate hydrolases"/>
    <property type="match status" value="1"/>
</dbReference>
<proteinExistence type="predicted"/>
<dbReference type="SUPFAM" id="SSF52540">
    <property type="entry name" value="P-loop containing nucleoside triphosphate hydrolases"/>
    <property type="match status" value="1"/>
</dbReference>
<evidence type="ECO:0000256" key="1">
    <source>
        <dbReference type="SAM" id="Coils"/>
    </source>
</evidence>
<feature type="coiled-coil region" evidence="1">
    <location>
        <begin position="154"/>
        <end position="181"/>
    </location>
</feature>
<name>A0A0U2ZQG0_CITFR</name>
<gene>
    <name evidence="2" type="primary">virB4</name>
    <name evidence="2" type="ORF">pKPC2_CF65_00017</name>
</gene>
<accession>A0A0U2ZQG0</accession>
<evidence type="ECO:0000313" key="2">
    <source>
        <dbReference type="EMBL" id="ALT06320.1"/>
    </source>
</evidence>
<dbReference type="AlphaFoldDB" id="A0A0U2ZQG0"/>
<keyword evidence="2" id="KW-0614">Plasmid</keyword>
<protein>
    <submittedName>
        <fullName evidence="2">Type IV secretion system protein virB4</fullName>
    </submittedName>
</protein>
<keyword evidence="1" id="KW-0175">Coiled coil</keyword>
<dbReference type="InterPro" id="IPR027417">
    <property type="entry name" value="P-loop_NTPase"/>
</dbReference>
<dbReference type="GeneID" id="93757142"/>
<organism evidence="2">
    <name type="scientific">Citrobacter freundii</name>
    <dbReference type="NCBI Taxonomy" id="546"/>
    <lineage>
        <taxon>Bacteria</taxon>
        <taxon>Pseudomonadati</taxon>
        <taxon>Pseudomonadota</taxon>
        <taxon>Gammaproteobacteria</taxon>
        <taxon>Enterobacterales</taxon>
        <taxon>Enterobacteriaceae</taxon>
        <taxon>Citrobacter</taxon>
        <taxon>Citrobacter freundii complex</taxon>
    </lineage>
</organism>
<geneLocation type="plasmid" evidence="2">
    <name>pKPC2_CF65</name>
</geneLocation>
<sequence length="859" mass="96904">MPSGQYNEQLALAGHENDVAFTYTGSVIGGLSLQGLDPSSVTESMRKTISLLIRNVIQLLPANVTLSQYYVHFEGAKVKLAARENPRSQLLSKRRQSFLNKVRNLNDSRLFWLIEVSPDEDLNSIFSTTFFKNLFNGVFDEDARKRIGLVFKERDAFKVEIEEFEKQCRKLKDTLNDLQLRLSFFSPENEELGAEGIWKLQKFLANFNPRYMTNKPTPLPVEDWDHFALDGENITNVMFNGVPMLKIDGAQPVYLRIASVTQFGKEHVPEAVWSVKESGKAPVMAKGNYVYFTRYAPASSFKRSLIIAAKENELVRNQIKLTDLMSNKIGAERLEGKIKANPHLQAMQDELSEATYSADRLGYFVSCVAVFDTDPQALINSSKALDGILSNNMTLVWEGAGLETAYFAMQPGYAKSTFRTLTFNTSQAGAASLFFRSHQGIKRWKKGMEDEEAIYILESDDGVPFYFTQVIGEKSLVIGVGPTRTGKSFFKNTIASHFTKIGGIYSSLDVDQGTIPLANFFQGDGAAFTLSDQLKAGMNTFSTAESDNDSEFIIHVIEQIKLMLQFNDREEDRTLSTEETKDLSIAVQGLLHQEYSGIEGRLSVNRLETLMSKCPSSIQNKMASFYGDGYYARLFDNEDDAIGKLDRPVSVYNLASVKDKKQLAQLLQHEIFFRTVRLFESAKYRETPKFMDIDEAQYTLSVPGAADWAIAKARTWFKHGGGMGFWTQNPEHYSNLDEWQTLRSSASVFVFMPDQEAITETYVKAFDLDPEEVEIIRTMKPKQQAYIIIPDLQIAKVVNLIVEAEQYVICTSTAHEAALAERTYQKHDDIDAAIDEILATLKLPKTPVEDTDEEEVIYQ</sequence>
<dbReference type="RefSeq" id="WP_053389851.1">
    <property type="nucleotide sequence ID" value="NZ_KU176944.1"/>
</dbReference>
<dbReference type="EMBL" id="KU176944">
    <property type="protein sequence ID" value="ALT06320.1"/>
    <property type="molecule type" value="Genomic_DNA"/>
</dbReference>